<dbReference type="AlphaFoldDB" id="A0A9W6HXB6"/>
<dbReference type="Proteomes" id="UP001143474">
    <property type="component" value="Unassembled WGS sequence"/>
</dbReference>
<reference evidence="1" key="1">
    <citation type="journal article" date="2014" name="Int. J. Syst. Evol. Microbiol.">
        <title>Complete genome sequence of Corynebacterium casei LMG S-19264T (=DSM 44701T), isolated from a smear-ripened cheese.</title>
        <authorList>
            <consortium name="US DOE Joint Genome Institute (JGI-PGF)"/>
            <person name="Walter F."/>
            <person name="Albersmeier A."/>
            <person name="Kalinowski J."/>
            <person name="Ruckert C."/>
        </authorList>
    </citation>
    <scope>NUCLEOTIDE SEQUENCE</scope>
    <source>
        <strain evidence="1">VKM Ac-2007</strain>
    </source>
</reference>
<name>A0A9W6HXB6_9ACTN</name>
<dbReference type="EMBL" id="BSEV01000001">
    <property type="protein sequence ID" value="GLK07379.1"/>
    <property type="molecule type" value="Genomic_DNA"/>
</dbReference>
<organism evidence="1 2">
    <name type="scientific">Streptosporangium carneum</name>
    <dbReference type="NCBI Taxonomy" id="47481"/>
    <lineage>
        <taxon>Bacteria</taxon>
        <taxon>Bacillati</taxon>
        <taxon>Actinomycetota</taxon>
        <taxon>Actinomycetes</taxon>
        <taxon>Streptosporangiales</taxon>
        <taxon>Streptosporangiaceae</taxon>
        <taxon>Streptosporangium</taxon>
    </lineage>
</organism>
<accession>A0A9W6HXB6</accession>
<protein>
    <recommendedName>
        <fullName evidence="3">DUF4760 domain-containing protein</fullName>
    </recommendedName>
</protein>
<reference evidence="1" key="2">
    <citation type="submission" date="2023-01" db="EMBL/GenBank/DDBJ databases">
        <authorList>
            <person name="Sun Q."/>
            <person name="Evtushenko L."/>
        </authorList>
    </citation>
    <scope>NUCLEOTIDE SEQUENCE</scope>
    <source>
        <strain evidence="1">VKM Ac-2007</strain>
    </source>
</reference>
<comment type="caution">
    <text evidence="1">The sequence shown here is derived from an EMBL/GenBank/DDBJ whole genome shotgun (WGS) entry which is preliminary data.</text>
</comment>
<gene>
    <name evidence="1" type="ORF">GCM10017600_07840</name>
</gene>
<evidence type="ECO:0008006" key="3">
    <source>
        <dbReference type="Google" id="ProtNLM"/>
    </source>
</evidence>
<keyword evidence="2" id="KW-1185">Reference proteome</keyword>
<dbReference type="RefSeq" id="WP_271215920.1">
    <property type="nucleotide sequence ID" value="NZ_BAAAVD010000006.1"/>
</dbReference>
<sequence>MIELLAVLLASGLAWLIGSQITYRWDDVKRRRELDLAAVESFYRAYGSFIEVWRLWNAHKRRSEQVAAPADMQWQCLQRAAAVEGSLEAILIKIVLERRLTKDDRLLLGCFRQAYQSLRESVREDRELKWYARKDDYEAHRRYRAFKALAVYSARLLQTNSTRWLIGTRRTDIPSSEESICFLLAATDAARRYDWLETAERILNITSLVPQRDDVRPVEGTS</sequence>
<evidence type="ECO:0000313" key="1">
    <source>
        <dbReference type="EMBL" id="GLK07379.1"/>
    </source>
</evidence>
<evidence type="ECO:0000313" key="2">
    <source>
        <dbReference type="Proteomes" id="UP001143474"/>
    </source>
</evidence>
<proteinExistence type="predicted"/>